<evidence type="ECO:0000313" key="9">
    <source>
        <dbReference type="Proteomes" id="UP000002630"/>
    </source>
</evidence>
<dbReference type="EMBL" id="FN649736">
    <property type="protein sequence ID" value="CBN78901.1"/>
    <property type="molecule type" value="Genomic_DNA"/>
</dbReference>
<dbReference type="GO" id="GO:0015643">
    <property type="term" value="F:toxic substance binding"/>
    <property type="evidence" value="ECO:0007669"/>
    <property type="project" value="InterPro"/>
</dbReference>
<name>D8LG02_ECTSI</name>
<sequence length="460" mass="52289">MVAISDDSEESLTYRKNDQVNFFHPQFELSSEHQLFWMDLRLGTGDGLLNGTTPLTTDVDMIITMHSWYLNGPADNQTAVFEEVDKYIVNSSQYCPDADADYCDFFFLFTRDFVDHEKFSLAIQFPDPDEYLVTVEEGRDHFGPLFRAQSRVTAINPDFTRFEIAFKYVWLFTTMLVMFSPCGVGFMSAVKRHRRDTGLAKTFHQKWTKALLWALVWFDEPFVWGTVYTGWAKVFSAAYILSASIFVFLILLFWLCFLSDLRCMQSEVWNVDRGMCYWIPKVLLTFAIGVTMFGGYMYYRFENTMSFDYTGLQDNKKAAEALAVLLGLMLSVYLLWIVVLGLRSCGRLRTVSPSFILLYCITLLTSLVAVIGVFVAAYYPYSTSAVAFVGIHGLLNLYVWTLAACFAPVRTPSLGMRDKPVSIGGTSAVAGRTPQNHRDDEEDIAGWEDPADGDFKGVEL</sequence>
<dbReference type="AlphaFoldDB" id="D8LG02"/>
<dbReference type="EMBL" id="FN648104">
    <property type="protein sequence ID" value="CBN78901.1"/>
    <property type="molecule type" value="Genomic_DNA"/>
</dbReference>
<evidence type="ECO:0000259" key="7">
    <source>
        <dbReference type="Pfam" id="PF06664"/>
    </source>
</evidence>
<evidence type="ECO:0000256" key="2">
    <source>
        <dbReference type="ARBA" id="ARBA00022692"/>
    </source>
</evidence>
<feature type="transmembrane region" description="Helical" evidence="6">
    <location>
        <begin position="278"/>
        <end position="299"/>
    </location>
</feature>
<evidence type="ECO:0000256" key="3">
    <source>
        <dbReference type="ARBA" id="ARBA00022989"/>
    </source>
</evidence>
<feature type="compositionally biased region" description="Acidic residues" evidence="5">
    <location>
        <begin position="440"/>
        <end position="452"/>
    </location>
</feature>
<feature type="transmembrane region" description="Helical" evidence="6">
    <location>
        <begin position="385"/>
        <end position="409"/>
    </location>
</feature>
<dbReference type="GO" id="GO:0016020">
    <property type="term" value="C:membrane"/>
    <property type="evidence" value="ECO:0007669"/>
    <property type="project" value="UniProtKB-SubCell"/>
</dbReference>
<evidence type="ECO:0000256" key="1">
    <source>
        <dbReference type="ARBA" id="ARBA00004141"/>
    </source>
</evidence>
<proteinExistence type="predicted"/>
<keyword evidence="4 6" id="KW-0472">Membrane</keyword>
<dbReference type="STRING" id="2880.D8LG02"/>
<dbReference type="Proteomes" id="UP000002630">
    <property type="component" value="Linkage Group LG11"/>
</dbReference>
<feature type="transmembrane region" description="Helical" evidence="6">
    <location>
        <begin position="168"/>
        <end position="190"/>
    </location>
</feature>
<evidence type="ECO:0000313" key="8">
    <source>
        <dbReference type="EMBL" id="CBN78901.1"/>
    </source>
</evidence>
<feature type="transmembrane region" description="Helical" evidence="6">
    <location>
        <begin position="354"/>
        <end position="379"/>
    </location>
</feature>
<keyword evidence="9" id="KW-1185">Reference proteome</keyword>
<comment type="subcellular location">
    <subcellularLocation>
        <location evidence="1">Membrane</location>
        <topology evidence="1">Multi-pass membrane protein</topology>
    </subcellularLocation>
</comment>
<reference evidence="8 9" key="1">
    <citation type="journal article" date="2010" name="Nature">
        <title>The Ectocarpus genome and the independent evolution of multicellularity in brown algae.</title>
        <authorList>
            <person name="Cock J.M."/>
            <person name="Sterck L."/>
            <person name="Rouze P."/>
            <person name="Scornet D."/>
            <person name="Allen A.E."/>
            <person name="Amoutzias G."/>
            <person name="Anthouard V."/>
            <person name="Artiguenave F."/>
            <person name="Aury J.M."/>
            <person name="Badger J.H."/>
            <person name="Beszteri B."/>
            <person name="Billiau K."/>
            <person name="Bonnet E."/>
            <person name="Bothwell J.H."/>
            <person name="Bowler C."/>
            <person name="Boyen C."/>
            <person name="Brownlee C."/>
            <person name="Carrano C.J."/>
            <person name="Charrier B."/>
            <person name="Cho G.Y."/>
            <person name="Coelho S.M."/>
            <person name="Collen J."/>
            <person name="Corre E."/>
            <person name="Da Silva C."/>
            <person name="Delage L."/>
            <person name="Delaroque N."/>
            <person name="Dittami S.M."/>
            <person name="Doulbeau S."/>
            <person name="Elias M."/>
            <person name="Farnham G."/>
            <person name="Gachon C.M."/>
            <person name="Gschloessl B."/>
            <person name="Heesch S."/>
            <person name="Jabbari K."/>
            <person name="Jubin C."/>
            <person name="Kawai H."/>
            <person name="Kimura K."/>
            <person name="Kloareg B."/>
            <person name="Kupper F.C."/>
            <person name="Lang D."/>
            <person name="Le Bail A."/>
            <person name="Leblanc C."/>
            <person name="Lerouge P."/>
            <person name="Lohr M."/>
            <person name="Lopez P.J."/>
            <person name="Martens C."/>
            <person name="Maumus F."/>
            <person name="Michel G."/>
            <person name="Miranda-Saavedra D."/>
            <person name="Morales J."/>
            <person name="Moreau H."/>
            <person name="Motomura T."/>
            <person name="Nagasato C."/>
            <person name="Napoli C.A."/>
            <person name="Nelson D.R."/>
            <person name="Nyvall-Collen P."/>
            <person name="Peters A.F."/>
            <person name="Pommier C."/>
            <person name="Potin P."/>
            <person name="Poulain J."/>
            <person name="Quesneville H."/>
            <person name="Read B."/>
            <person name="Rensing S.A."/>
            <person name="Ritter A."/>
            <person name="Rousvoal S."/>
            <person name="Samanta M."/>
            <person name="Samson G."/>
            <person name="Schroeder D.C."/>
            <person name="Segurens B."/>
            <person name="Strittmatter M."/>
            <person name="Tonon T."/>
            <person name="Tregear J.W."/>
            <person name="Valentin K."/>
            <person name="von Dassow P."/>
            <person name="Yamagishi T."/>
            <person name="Van de Peer Y."/>
            <person name="Wincker P."/>
        </authorList>
    </citation>
    <scope>NUCLEOTIDE SEQUENCE [LARGE SCALE GENOMIC DNA]</scope>
    <source>
        <strain evidence="9">Ec32 / CCAP1310/4</strain>
    </source>
</reference>
<gene>
    <name evidence="8" type="ORF">Esi_0155_0028</name>
</gene>
<feature type="transmembrane region" description="Helical" evidence="6">
    <location>
        <begin position="319"/>
        <end position="342"/>
    </location>
</feature>
<dbReference type="InParanoid" id="D8LG02"/>
<dbReference type="Pfam" id="PF06664">
    <property type="entry name" value="WLS-like_TM"/>
    <property type="match status" value="1"/>
</dbReference>
<dbReference type="PANTHER" id="PTHR31918">
    <property type="entry name" value="TRANSMEMBRANE PROTEIN 181"/>
    <property type="match status" value="1"/>
</dbReference>
<protein>
    <recommendedName>
        <fullName evidence="7">Wntless-like transmembrane domain-containing protein</fullName>
    </recommendedName>
</protein>
<dbReference type="InterPro" id="IPR040416">
    <property type="entry name" value="TMEM181"/>
</dbReference>
<feature type="domain" description="Wntless-like transmembrane" evidence="7">
    <location>
        <begin position="156"/>
        <end position="409"/>
    </location>
</feature>
<accession>D8LG02</accession>
<feature type="transmembrane region" description="Helical" evidence="6">
    <location>
        <begin position="210"/>
        <end position="231"/>
    </location>
</feature>
<evidence type="ECO:0000256" key="4">
    <source>
        <dbReference type="ARBA" id="ARBA00023136"/>
    </source>
</evidence>
<keyword evidence="3 6" id="KW-1133">Transmembrane helix</keyword>
<dbReference type="InterPro" id="IPR047843">
    <property type="entry name" value="WLS-like_TM"/>
</dbReference>
<dbReference type="PANTHER" id="PTHR31918:SF1">
    <property type="entry name" value="TRANSMEMBRANE PROTEIN 181"/>
    <property type="match status" value="1"/>
</dbReference>
<evidence type="ECO:0000256" key="5">
    <source>
        <dbReference type="SAM" id="MobiDB-lite"/>
    </source>
</evidence>
<feature type="transmembrane region" description="Helical" evidence="6">
    <location>
        <begin position="237"/>
        <end position="257"/>
    </location>
</feature>
<dbReference type="OrthoDB" id="189594at2759"/>
<feature type="region of interest" description="Disordered" evidence="5">
    <location>
        <begin position="425"/>
        <end position="460"/>
    </location>
</feature>
<evidence type="ECO:0000256" key="6">
    <source>
        <dbReference type="SAM" id="Phobius"/>
    </source>
</evidence>
<keyword evidence="2 6" id="KW-0812">Transmembrane</keyword>
<organism evidence="8 9">
    <name type="scientific">Ectocarpus siliculosus</name>
    <name type="common">Brown alga</name>
    <name type="synonym">Conferva siliculosa</name>
    <dbReference type="NCBI Taxonomy" id="2880"/>
    <lineage>
        <taxon>Eukaryota</taxon>
        <taxon>Sar</taxon>
        <taxon>Stramenopiles</taxon>
        <taxon>Ochrophyta</taxon>
        <taxon>PX clade</taxon>
        <taxon>Phaeophyceae</taxon>
        <taxon>Ectocarpales</taxon>
        <taxon>Ectocarpaceae</taxon>
        <taxon>Ectocarpus</taxon>
    </lineage>
</organism>